<organism evidence="3 4">
    <name type="scientific">Desulfotignum phosphitoxidans DSM 13687</name>
    <dbReference type="NCBI Taxonomy" id="1286635"/>
    <lineage>
        <taxon>Bacteria</taxon>
        <taxon>Pseudomonadati</taxon>
        <taxon>Thermodesulfobacteriota</taxon>
        <taxon>Desulfobacteria</taxon>
        <taxon>Desulfobacterales</taxon>
        <taxon>Desulfobacteraceae</taxon>
        <taxon>Desulfotignum</taxon>
    </lineage>
</organism>
<reference evidence="3 4" key="1">
    <citation type="journal article" date="2013" name="Genome Announc.">
        <title>Draft Genome Sequence of Desulfotignum phosphitoxidans DSM 13687 Strain FiPS-3.</title>
        <authorList>
            <person name="Poehlein A."/>
            <person name="Daniel R."/>
            <person name="Simeonova D.D."/>
        </authorList>
    </citation>
    <scope>NUCLEOTIDE SEQUENCE [LARGE SCALE GENOMIC DNA]</scope>
    <source>
        <strain evidence="3 4">DSM 13687</strain>
    </source>
</reference>
<feature type="transmembrane region" description="Helical" evidence="1">
    <location>
        <begin position="521"/>
        <end position="538"/>
    </location>
</feature>
<name>S0G3A2_9BACT</name>
<feature type="transmembrane region" description="Helical" evidence="1">
    <location>
        <begin position="485"/>
        <end position="509"/>
    </location>
</feature>
<dbReference type="InterPro" id="IPR010656">
    <property type="entry name" value="DctM"/>
</dbReference>
<feature type="transmembrane region" description="Helical" evidence="1">
    <location>
        <begin position="460"/>
        <end position="479"/>
    </location>
</feature>
<keyword evidence="1" id="KW-0472">Membrane</keyword>
<evidence type="ECO:0000256" key="1">
    <source>
        <dbReference type="SAM" id="Phobius"/>
    </source>
</evidence>
<feature type="transmembrane region" description="Helical" evidence="1">
    <location>
        <begin position="550"/>
        <end position="576"/>
    </location>
</feature>
<evidence type="ECO:0000313" key="3">
    <source>
        <dbReference type="EMBL" id="EMS79954.1"/>
    </source>
</evidence>
<feature type="transmembrane region" description="Helical" evidence="1">
    <location>
        <begin position="218"/>
        <end position="239"/>
    </location>
</feature>
<feature type="transmembrane region" description="Helical" evidence="1">
    <location>
        <begin position="12"/>
        <end position="32"/>
    </location>
</feature>
<sequence>MRKLWGWKGTVIGIWLTVVSVFAIYTATFGVMQPRIQRGVHLLFLLPMAFILFPATRRSPVDRIPFYDWILAILALLPPFYLILNNDALSMRLEFIDPLTTLEMVLGGLNILLLLEAIRRAVVPAMTILIVVFLSYLYAAPYMGGVFFAKPLPLSELIEMQYLITDTGIYGAITGISATFVALFVIFGAFMESTQTGKFFTDLACRLAGRSRGGPAKVAVISSSFFGSISGVAAANVYATGTFTIPMMKRLGFRPQFAGAVEAVSSSGGQYMPPIMGAGAFVMSEITGIPYLQVCIAAALPALLYYTSLIIRVHFIAVKDNVKGMKEEDMLVPVSTIIRDTYLLLPIVGLVAMLLMGYSVFMGAMGAIVSSFVISFFKKKTAMTPVRLFEALKSAGQKMIMIALACAGAGMVVAIVTHTGLALGIATVINHWSGGFLLPALVLIMGTSLILGMGMPCTPAYIIAVTIGGPALVTLGTDLLASHLLVFYCAILAEVTPPVCIPAYCAASIAGSKPLQTGFEAFKLAIVAFLIPLIFIYNPALLLNGTLVEIISLVLVLLIAVVFLSAALTGYFFTILSLFQRTIMAAAAIGAFVFCAHPDLVGRPVTLAAATLAIVGFFVWLFLRSRATDPVTDNT</sequence>
<feature type="transmembrane region" description="Helical" evidence="1">
    <location>
        <begin position="291"/>
        <end position="318"/>
    </location>
</feature>
<feature type="domain" description="TRAP C4-dicarboxylate transport system permease DctM subunit" evidence="2">
    <location>
        <begin position="111"/>
        <end position="547"/>
    </location>
</feature>
<protein>
    <submittedName>
        <fullName evidence="3">TRAP transporter 4TM/12TM fusion protein</fullName>
    </submittedName>
</protein>
<feature type="transmembrane region" description="Helical" evidence="1">
    <location>
        <begin position="169"/>
        <end position="190"/>
    </location>
</feature>
<dbReference type="Proteomes" id="UP000014216">
    <property type="component" value="Unassembled WGS sequence"/>
</dbReference>
<dbReference type="NCBIfam" id="TIGR02123">
    <property type="entry name" value="TRAP_fused"/>
    <property type="match status" value="1"/>
</dbReference>
<dbReference type="PATRIC" id="fig|1286635.3.peg.1658"/>
<dbReference type="AlphaFoldDB" id="S0G3A2"/>
<feature type="transmembrane region" description="Helical" evidence="1">
    <location>
        <begin position="432"/>
        <end position="453"/>
    </location>
</feature>
<keyword evidence="1" id="KW-0812">Transmembrane</keyword>
<dbReference type="Pfam" id="PF06808">
    <property type="entry name" value="DctM"/>
    <property type="match status" value="1"/>
</dbReference>
<feature type="transmembrane region" description="Helical" evidence="1">
    <location>
        <begin position="127"/>
        <end position="149"/>
    </location>
</feature>
<keyword evidence="1" id="KW-1133">Transmembrane helix</keyword>
<feature type="transmembrane region" description="Helical" evidence="1">
    <location>
        <begin position="399"/>
        <end position="426"/>
    </location>
</feature>
<feature type="transmembrane region" description="Helical" evidence="1">
    <location>
        <begin position="358"/>
        <end position="378"/>
    </location>
</feature>
<comment type="caution">
    <text evidence="3">The sequence shown here is derived from an EMBL/GenBank/DDBJ whole genome shotgun (WGS) entry which is preliminary data.</text>
</comment>
<accession>S0G3A2</accession>
<dbReference type="EMBL" id="APJX01000003">
    <property type="protein sequence ID" value="EMS79954.1"/>
    <property type="molecule type" value="Genomic_DNA"/>
</dbReference>
<feature type="transmembrane region" description="Helical" evidence="1">
    <location>
        <begin position="606"/>
        <end position="623"/>
    </location>
</feature>
<evidence type="ECO:0000259" key="2">
    <source>
        <dbReference type="Pfam" id="PF06808"/>
    </source>
</evidence>
<dbReference type="RefSeq" id="WP_006965282.1">
    <property type="nucleotide sequence ID" value="NZ_APJX01000003.1"/>
</dbReference>
<dbReference type="OrthoDB" id="9759894at2"/>
<evidence type="ECO:0000313" key="4">
    <source>
        <dbReference type="Proteomes" id="UP000014216"/>
    </source>
</evidence>
<proteinExistence type="predicted"/>
<feature type="transmembrane region" description="Helical" evidence="1">
    <location>
        <begin position="38"/>
        <end position="54"/>
    </location>
</feature>
<keyword evidence="4" id="KW-1185">Reference proteome</keyword>
<dbReference type="PANTHER" id="PTHR43849:SF2">
    <property type="entry name" value="BLL3936 PROTEIN"/>
    <property type="match status" value="1"/>
</dbReference>
<dbReference type="PANTHER" id="PTHR43849">
    <property type="entry name" value="BLL3936 PROTEIN"/>
    <property type="match status" value="1"/>
</dbReference>
<dbReference type="InterPro" id="IPR011853">
    <property type="entry name" value="TRAP_DctM-Dct_fused"/>
</dbReference>
<gene>
    <name evidence="3" type="ORF">Dpo_3c00960</name>
</gene>
<feature type="transmembrane region" description="Helical" evidence="1">
    <location>
        <begin position="66"/>
        <end position="84"/>
    </location>
</feature>